<accession>A0ABR4ZSI9</accession>
<keyword evidence="5" id="KW-0675">Receptor</keyword>
<evidence type="ECO:0000313" key="5">
    <source>
        <dbReference type="EMBL" id="KIA83704.1"/>
    </source>
</evidence>
<name>A0ABR4ZSI9_9FLAO</name>
<feature type="compositionally biased region" description="Basic and acidic residues" evidence="4">
    <location>
        <begin position="40"/>
        <end position="61"/>
    </location>
</feature>
<evidence type="ECO:0000256" key="1">
    <source>
        <dbReference type="ARBA" id="ARBA00004442"/>
    </source>
</evidence>
<evidence type="ECO:0000256" key="3">
    <source>
        <dbReference type="ARBA" id="ARBA00023237"/>
    </source>
</evidence>
<sequence>MSKRIQNIFFIGLLFSSTAVFSQIKEEKLILDKKREPEVKKIEKKKTSVEAEKNYPPEEKSANPPTYDITNVPASSDFKTSLIKGEDISPKFDADYQNNYFQLGMGNYGKILADGNISTKLENDMEVGGDVHFLSTTGLRKVYDWDSKQNSANVGAFLNSYGEKGKFSINADYGLDNYNYYGIYALTPASNNVNLQQKTSQIKLNGYYDFYSNDILNDVRLKSSFLTDEFHAKETQAEMMLNLSKHGVEISSFNDINFNADLGLNVETLKTDFDILDKNSSEFLNATVAPKITFFKENSYLMIGSDFSFLNAKNSNLSLADQVKNNKTYWFPKAELQFAAADEFKFYAGITGGLKLNSYADLLEENPYLVSDQQLRSTETKYKFYFGLRGDIDQQLKYDFSAGYGKMNDILFFKANDLFNNTVDYNRPAYDFANTFSSVYDDGNVSEVRGSVQYFPLANLSLDAEVNFEKYDLDNTENMYNKPLIKASLGGKYLMLDKKLNLGAKAIFRSDMTTNSYNISTDALNPGVYTTTENENDKVGGFADLNLSAEYKIHKNFSIFALGNNLLNTQYQTFKGYKVLGAQFLGGVKISF</sequence>
<protein>
    <submittedName>
        <fullName evidence="5">TonB-dependent receptor</fullName>
    </submittedName>
</protein>
<evidence type="ECO:0000313" key="6">
    <source>
        <dbReference type="Proteomes" id="UP000031275"/>
    </source>
</evidence>
<dbReference type="InterPro" id="IPR036942">
    <property type="entry name" value="Beta-barrel_TonB_sf"/>
</dbReference>
<keyword evidence="3" id="KW-0998">Cell outer membrane</keyword>
<evidence type="ECO:0000256" key="2">
    <source>
        <dbReference type="ARBA" id="ARBA00023136"/>
    </source>
</evidence>
<dbReference type="Gene3D" id="2.40.170.20">
    <property type="entry name" value="TonB-dependent receptor, beta-barrel domain"/>
    <property type="match status" value="1"/>
</dbReference>
<dbReference type="Proteomes" id="UP000031275">
    <property type="component" value="Unassembled WGS sequence"/>
</dbReference>
<gene>
    <name evidence="5" type="ORF">OA84_09530</name>
</gene>
<proteinExistence type="predicted"/>
<comment type="subcellular location">
    <subcellularLocation>
        <location evidence="1">Cell outer membrane</location>
    </subcellularLocation>
</comment>
<organism evidence="5 6">
    <name type="scientific">Kaistella solincola</name>
    <dbReference type="NCBI Taxonomy" id="510955"/>
    <lineage>
        <taxon>Bacteria</taxon>
        <taxon>Pseudomonadati</taxon>
        <taxon>Bacteroidota</taxon>
        <taxon>Flavobacteriia</taxon>
        <taxon>Flavobacteriales</taxon>
        <taxon>Weeksellaceae</taxon>
        <taxon>Chryseobacterium group</taxon>
        <taxon>Kaistella</taxon>
    </lineage>
</organism>
<keyword evidence="2" id="KW-0472">Membrane</keyword>
<dbReference type="RefSeq" id="WP_039345243.1">
    <property type="nucleotide sequence ID" value="NZ_JSYK01000003.1"/>
</dbReference>
<dbReference type="EMBL" id="JSYK01000003">
    <property type="protein sequence ID" value="KIA83704.1"/>
    <property type="molecule type" value="Genomic_DNA"/>
</dbReference>
<feature type="region of interest" description="Disordered" evidence="4">
    <location>
        <begin position="40"/>
        <end position="70"/>
    </location>
</feature>
<comment type="caution">
    <text evidence="5">The sequence shown here is derived from an EMBL/GenBank/DDBJ whole genome shotgun (WGS) entry which is preliminary data.</text>
</comment>
<reference evidence="5 6" key="1">
    <citation type="submission" date="2014-10" db="EMBL/GenBank/DDBJ databases">
        <title>Kaistella solincola genome.</title>
        <authorList>
            <person name="Newman J.D."/>
        </authorList>
    </citation>
    <scope>NUCLEOTIDE SEQUENCE [LARGE SCALE GENOMIC DNA]</scope>
    <source>
        <strain evidence="5 6">DSM 22468</strain>
    </source>
</reference>
<keyword evidence="6" id="KW-1185">Reference proteome</keyword>
<dbReference type="SUPFAM" id="SSF56935">
    <property type="entry name" value="Porins"/>
    <property type="match status" value="1"/>
</dbReference>
<evidence type="ECO:0000256" key="4">
    <source>
        <dbReference type="SAM" id="MobiDB-lite"/>
    </source>
</evidence>